<evidence type="ECO:0000313" key="9">
    <source>
        <dbReference type="Proteomes" id="UP000784294"/>
    </source>
</evidence>
<feature type="compositionally biased region" description="Polar residues" evidence="6">
    <location>
        <begin position="1"/>
        <end position="10"/>
    </location>
</feature>
<name>A0A3S4ZZ24_9PLAT</name>
<feature type="compositionally biased region" description="Low complexity" evidence="6">
    <location>
        <begin position="166"/>
        <end position="182"/>
    </location>
</feature>
<keyword evidence="3 5" id="KW-0238">DNA-binding</keyword>
<dbReference type="PROSITE" id="PS50809">
    <property type="entry name" value="DM_2"/>
    <property type="match status" value="1"/>
</dbReference>
<dbReference type="Gene3D" id="4.10.1040.10">
    <property type="entry name" value="DM DNA-binding domain"/>
    <property type="match status" value="1"/>
</dbReference>
<dbReference type="Proteomes" id="UP000784294">
    <property type="component" value="Unassembled WGS sequence"/>
</dbReference>
<protein>
    <recommendedName>
        <fullName evidence="7">DM domain-containing protein</fullName>
    </recommendedName>
</protein>
<feature type="DNA-binding region" description="DM" evidence="5">
    <location>
        <begin position="51"/>
        <end position="98"/>
    </location>
</feature>
<dbReference type="GO" id="GO:0005634">
    <property type="term" value="C:nucleus"/>
    <property type="evidence" value="ECO:0007669"/>
    <property type="project" value="UniProtKB-SubCell"/>
</dbReference>
<dbReference type="FunFam" id="4.10.1040.10:FF:000001">
    <property type="entry name" value="doublesex- and mab-3-related transcription factor 1"/>
    <property type="match status" value="1"/>
</dbReference>
<sequence length="274" mass="29731">MLKSARQQSARRVVEAVGAKTPAGPMASSVGNDETGDEVSASSQAGRRPKCARCRNHGLVAWVKGHKRVCAYRDCRCAQCLLIVERQRVMAAQVALKRQQAAEDMLAVGWRQSLQTTGQSSSPVVETTERTRRTNEADTIESPTAGLESPRRRDSSQTSQSMLGCGETETPAAAESSSPSAGGRRGRRKPTEAKLDSPQLTNEIGLTQGPLWGPGTLLPIVTERKLTPIHLNPLLEWACRMGVKRPSWPDACAGYSKYQFLFQQSLTTAAKVVD</sequence>
<dbReference type="GO" id="GO:0000978">
    <property type="term" value="F:RNA polymerase II cis-regulatory region sequence-specific DNA binding"/>
    <property type="evidence" value="ECO:0007669"/>
    <property type="project" value="TreeGrafter"/>
</dbReference>
<feature type="compositionally biased region" description="Basic and acidic residues" evidence="6">
    <location>
        <begin position="127"/>
        <end position="136"/>
    </location>
</feature>
<keyword evidence="2 5" id="KW-0862">Zinc</keyword>
<dbReference type="GO" id="GO:0000981">
    <property type="term" value="F:DNA-binding transcription factor activity, RNA polymerase II-specific"/>
    <property type="evidence" value="ECO:0007669"/>
    <property type="project" value="TreeGrafter"/>
</dbReference>
<feature type="region of interest" description="Disordered" evidence="6">
    <location>
        <begin position="114"/>
        <end position="207"/>
    </location>
</feature>
<dbReference type="EMBL" id="CAAALY010061406">
    <property type="protein sequence ID" value="VEL23340.1"/>
    <property type="molecule type" value="Genomic_DNA"/>
</dbReference>
<evidence type="ECO:0000256" key="6">
    <source>
        <dbReference type="SAM" id="MobiDB-lite"/>
    </source>
</evidence>
<dbReference type="InterPro" id="IPR036407">
    <property type="entry name" value="DM_DNA-bd_sf"/>
</dbReference>
<evidence type="ECO:0000256" key="4">
    <source>
        <dbReference type="ARBA" id="ARBA00023242"/>
    </source>
</evidence>
<dbReference type="Pfam" id="PF00751">
    <property type="entry name" value="DM"/>
    <property type="match status" value="1"/>
</dbReference>
<evidence type="ECO:0000313" key="8">
    <source>
        <dbReference type="EMBL" id="VEL23340.1"/>
    </source>
</evidence>
<comment type="subcellular location">
    <subcellularLocation>
        <location evidence="5">Nucleus</location>
    </subcellularLocation>
</comment>
<keyword evidence="1 5" id="KW-0479">Metal-binding</keyword>
<comment type="caution">
    <text evidence="8">The sequence shown here is derived from an EMBL/GenBank/DDBJ whole genome shotgun (WGS) entry which is preliminary data.</text>
</comment>
<evidence type="ECO:0000256" key="2">
    <source>
        <dbReference type="ARBA" id="ARBA00022833"/>
    </source>
</evidence>
<evidence type="ECO:0000256" key="3">
    <source>
        <dbReference type="ARBA" id="ARBA00023125"/>
    </source>
</evidence>
<organism evidence="8 9">
    <name type="scientific">Protopolystoma xenopodis</name>
    <dbReference type="NCBI Taxonomy" id="117903"/>
    <lineage>
        <taxon>Eukaryota</taxon>
        <taxon>Metazoa</taxon>
        <taxon>Spiralia</taxon>
        <taxon>Lophotrochozoa</taxon>
        <taxon>Platyhelminthes</taxon>
        <taxon>Monogenea</taxon>
        <taxon>Polyopisthocotylea</taxon>
        <taxon>Polystomatidea</taxon>
        <taxon>Polystomatidae</taxon>
        <taxon>Protopolystoma</taxon>
    </lineage>
</organism>
<dbReference type="PANTHER" id="PTHR12322">
    <property type="entry name" value="DOUBLESEX AND MAB-3 RELATED TRANSCRIPTION FACTOR DMRT"/>
    <property type="match status" value="1"/>
</dbReference>
<dbReference type="OrthoDB" id="6162476at2759"/>
<dbReference type="InterPro" id="IPR026607">
    <property type="entry name" value="DMRT"/>
</dbReference>
<reference evidence="8" key="1">
    <citation type="submission" date="2018-11" db="EMBL/GenBank/DDBJ databases">
        <authorList>
            <consortium name="Pathogen Informatics"/>
        </authorList>
    </citation>
    <scope>NUCLEOTIDE SEQUENCE</scope>
</reference>
<evidence type="ECO:0000256" key="1">
    <source>
        <dbReference type="ARBA" id="ARBA00022723"/>
    </source>
</evidence>
<dbReference type="GO" id="GO:0007548">
    <property type="term" value="P:sex differentiation"/>
    <property type="evidence" value="ECO:0007669"/>
    <property type="project" value="TreeGrafter"/>
</dbReference>
<dbReference type="InterPro" id="IPR001275">
    <property type="entry name" value="DM_DNA-bd"/>
</dbReference>
<dbReference type="AlphaFoldDB" id="A0A3S4ZZ24"/>
<evidence type="ECO:0000259" key="7">
    <source>
        <dbReference type="PROSITE" id="PS50809"/>
    </source>
</evidence>
<dbReference type="SUPFAM" id="SSF82927">
    <property type="entry name" value="Cysteine-rich DNA binding domain, (DM domain)"/>
    <property type="match status" value="1"/>
</dbReference>
<keyword evidence="9" id="KW-1185">Reference proteome</keyword>
<evidence type="ECO:0000256" key="5">
    <source>
        <dbReference type="PROSITE-ProRule" id="PRU00070"/>
    </source>
</evidence>
<keyword evidence="4 5" id="KW-0539">Nucleus</keyword>
<feature type="compositionally biased region" description="Polar residues" evidence="6">
    <location>
        <begin position="114"/>
        <end position="125"/>
    </location>
</feature>
<accession>A0A3S4ZZ24</accession>
<dbReference type="GO" id="GO:0046872">
    <property type="term" value="F:metal ion binding"/>
    <property type="evidence" value="ECO:0007669"/>
    <property type="project" value="UniProtKB-KW"/>
</dbReference>
<dbReference type="SMART" id="SM00301">
    <property type="entry name" value="DM"/>
    <property type="match status" value="1"/>
</dbReference>
<proteinExistence type="predicted"/>
<feature type="domain" description="DM" evidence="7">
    <location>
        <begin position="51"/>
        <end position="98"/>
    </location>
</feature>
<gene>
    <name evidence="8" type="ORF">PXEA_LOCUS16780</name>
</gene>
<dbReference type="PANTHER" id="PTHR12322:SF118">
    <property type="entry name" value="DM DOMAIN-CONTAINING PROTEIN"/>
    <property type="match status" value="1"/>
</dbReference>
<dbReference type="PROSITE" id="PS40000">
    <property type="entry name" value="DM_1"/>
    <property type="match status" value="1"/>
</dbReference>
<feature type="region of interest" description="Disordered" evidence="6">
    <location>
        <begin position="1"/>
        <end position="48"/>
    </location>
</feature>